<proteinExistence type="predicted"/>
<dbReference type="EMBL" id="BDIP01004327">
    <property type="protein sequence ID" value="GIQ88721.1"/>
    <property type="molecule type" value="Genomic_DNA"/>
</dbReference>
<sequence length="118" mass="13503">RVDEENQVRRRREAKEDSQVNHRNRQLRAELAEAAAMGAVSAQQERAEFFDNIRRSKEEKVLAKQRRGKRASSVSGPDARKQGLRQQRSDLAILAAQRRALQELKNAKKRDQLAGEGE</sequence>
<accession>A0A9K3GND6</accession>
<reference evidence="2 3" key="1">
    <citation type="journal article" date="2018" name="PLoS ONE">
        <title>The draft genome of Kipferlia bialata reveals reductive genome evolution in fornicate parasites.</title>
        <authorList>
            <person name="Tanifuji G."/>
            <person name="Takabayashi S."/>
            <person name="Kume K."/>
            <person name="Takagi M."/>
            <person name="Nakayama T."/>
            <person name="Kamikawa R."/>
            <person name="Inagaki Y."/>
            <person name="Hashimoto T."/>
        </authorList>
    </citation>
    <scope>NUCLEOTIDE SEQUENCE [LARGE SCALE GENOMIC DNA]</scope>
    <source>
        <strain evidence="2">NY0173</strain>
    </source>
</reference>
<evidence type="ECO:0000256" key="1">
    <source>
        <dbReference type="SAM" id="MobiDB-lite"/>
    </source>
</evidence>
<gene>
    <name evidence="2" type="ORF">KIPB_011038</name>
</gene>
<protein>
    <submittedName>
        <fullName evidence="2">Uncharacterized protein</fullName>
    </submittedName>
</protein>
<organism evidence="2 3">
    <name type="scientific">Kipferlia bialata</name>
    <dbReference type="NCBI Taxonomy" id="797122"/>
    <lineage>
        <taxon>Eukaryota</taxon>
        <taxon>Metamonada</taxon>
        <taxon>Carpediemonas-like organisms</taxon>
        <taxon>Kipferlia</taxon>
    </lineage>
</organism>
<feature type="region of interest" description="Disordered" evidence="1">
    <location>
        <begin position="1"/>
        <end position="24"/>
    </location>
</feature>
<evidence type="ECO:0000313" key="2">
    <source>
        <dbReference type="EMBL" id="GIQ88721.1"/>
    </source>
</evidence>
<dbReference type="Proteomes" id="UP000265618">
    <property type="component" value="Unassembled WGS sequence"/>
</dbReference>
<keyword evidence="3" id="KW-1185">Reference proteome</keyword>
<feature type="non-terminal residue" evidence="2">
    <location>
        <position position="118"/>
    </location>
</feature>
<feature type="region of interest" description="Disordered" evidence="1">
    <location>
        <begin position="56"/>
        <end position="91"/>
    </location>
</feature>
<dbReference type="AlphaFoldDB" id="A0A9K3GND6"/>
<evidence type="ECO:0000313" key="3">
    <source>
        <dbReference type="Proteomes" id="UP000265618"/>
    </source>
</evidence>
<feature type="compositionally biased region" description="Basic and acidic residues" evidence="1">
    <location>
        <begin position="1"/>
        <end position="20"/>
    </location>
</feature>
<comment type="caution">
    <text evidence="2">The sequence shown here is derived from an EMBL/GenBank/DDBJ whole genome shotgun (WGS) entry which is preliminary data.</text>
</comment>
<name>A0A9K3GND6_9EUKA</name>